<name>A0A5R9ABE6_9MICC</name>
<gene>
    <name evidence="3" type="ORF">FEF27_08405</name>
</gene>
<evidence type="ECO:0000256" key="1">
    <source>
        <dbReference type="SAM" id="MobiDB-lite"/>
    </source>
</evidence>
<dbReference type="OrthoDB" id="9760324at2"/>
<dbReference type="GO" id="GO:0004371">
    <property type="term" value="F:glycerone kinase activity"/>
    <property type="evidence" value="ECO:0007669"/>
    <property type="project" value="InterPro"/>
</dbReference>
<dbReference type="InterPro" id="IPR048394">
    <property type="entry name" value="FakA-like_M"/>
</dbReference>
<dbReference type="PANTHER" id="PTHR33434:SF4">
    <property type="entry name" value="PHOSPHATASE PROTEIN"/>
    <property type="match status" value="1"/>
</dbReference>
<dbReference type="Pfam" id="PF02734">
    <property type="entry name" value="Dak2"/>
    <property type="match status" value="1"/>
</dbReference>
<dbReference type="Proteomes" id="UP000306544">
    <property type="component" value="Unassembled WGS sequence"/>
</dbReference>
<dbReference type="SUPFAM" id="SSF101473">
    <property type="entry name" value="DhaL-like"/>
    <property type="match status" value="1"/>
</dbReference>
<feature type="domain" description="DhaL" evidence="2">
    <location>
        <begin position="25"/>
        <end position="223"/>
    </location>
</feature>
<reference evidence="3 4" key="1">
    <citation type="submission" date="2019-05" db="EMBL/GenBank/DDBJ databases">
        <title>Nesterenkonia sp. GY239, isolated from the Southern Atlantic Ocean.</title>
        <authorList>
            <person name="Zhang G."/>
        </authorList>
    </citation>
    <scope>NUCLEOTIDE SEQUENCE [LARGE SCALE GENOMIC DNA]</scope>
    <source>
        <strain evidence="3 4">GY239</strain>
    </source>
</reference>
<feature type="compositionally biased region" description="Polar residues" evidence="1">
    <location>
        <begin position="256"/>
        <end position="265"/>
    </location>
</feature>
<feature type="region of interest" description="Disordered" evidence="1">
    <location>
        <begin position="238"/>
        <end position="269"/>
    </location>
</feature>
<dbReference type="SMART" id="SM01120">
    <property type="entry name" value="Dak2"/>
    <property type="match status" value="1"/>
</dbReference>
<dbReference type="AlphaFoldDB" id="A0A5R9ABE6"/>
<dbReference type="PROSITE" id="PS51480">
    <property type="entry name" value="DHAL"/>
    <property type="match status" value="1"/>
</dbReference>
<dbReference type="PANTHER" id="PTHR33434">
    <property type="entry name" value="DEGV DOMAIN-CONTAINING PROTEIN DR_1986-RELATED"/>
    <property type="match status" value="1"/>
</dbReference>
<comment type="caution">
    <text evidence="3">The sequence shown here is derived from an EMBL/GenBank/DDBJ whole genome shotgun (WGS) entry which is preliminary data.</text>
</comment>
<sequence>MGSEVSARHADQREAVVRGRKDGAAAVRRWFALADDALTTHRDRLNRLNVYPVPDADTGSNMLATVQATRSALARTDQEDLGRLLAAAGAHAMASAHGNSGTLLAVLIKGFAEPLDGEHRLTVDSFSRGLEQASQRGWAALTHPVSGTMLSVLDAARDEASRCAAAAANQDSGAAVAAALPLVVAAARKAVAQTEHQLPELTRAHVVDSGGLGLLLLLAALSATVRDEELDHALTQGLAGWDSGPQGEHLVDTETDGTTPGQSGEASPPGVELMCTARLDPLQAAQLRQRLNELGESVILTPIDPVTAPEGDLRWRIHVHTPDPDLTLEAVRQAGPVEDSSTTALNP</sequence>
<dbReference type="EMBL" id="VAWA01000009">
    <property type="protein sequence ID" value="TLP75325.1"/>
    <property type="molecule type" value="Genomic_DNA"/>
</dbReference>
<dbReference type="InterPro" id="IPR036117">
    <property type="entry name" value="DhaL_dom_sf"/>
</dbReference>
<evidence type="ECO:0000313" key="3">
    <source>
        <dbReference type="EMBL" id="TLP75325.1"/>
    </source>
</evidence>
<dbReference type="GO" id="GO:0006071">
    <property type="term" value="P:glycerol metabolic process"/>
    <property type="evidence" value="ECO:0007669"/>
    <property type="project" value="InterPro"/>
</dbReference>
<accession>A0A5R9ABE6</accession>
<evidence type="ECO:0000313" key="4">
    <source>
        <dbReference type="Proteomes" id="UP000306544"/>
    </source>
</evidence>
<dbReference type="Gene3D" id="1.25.40.340">
    <property type="match status" value="1"/>
</dbReference>
<dbReference type="InterPro" id="IPR050270">
    <property type="entry name" value="DegV_domain_contain"/>
</dbReference>
<dbReference type="InterPro" id="IPR004007">
    <property type="entry name" value="DhaL_dom"/>
</dbReference>
<keyword evidence="4" id="KW-1185">Reference proteome</keyword>
<dbReference type="Pfam" id="PF21645">
    <property type="entry name" value="FakA-like_M"/>
    <property type="match status" value="1"/>
</dbReference>
<evidence type="ECO:0000259" key="2">
    <source>
        <dbReference type="PROSITE" id="PS51480"/>
    </source>
</evidence>
<protein>
    <submittedName>
        <fullName evidence="3">DAK2 domain-containing protein</fullName>
    </submittedName>
</protein>
<proteinExistence type="predicted"/>
<organism evidence="3 4">
    <name type="scientific">Nesterenkonia sphaerica</name>
    <dbReference type="NCBI Taxonomy" id="1804988"/>
    <lineage>
        <taxon>Bacteria</taxon>
        <taxon>Bacillati</taxon>
        <taxon>Actinomycetota</taxon>
        <taxon>Actinomycetes</taxon>
        <taxon>Micrococcales</taxon>
        <taxon>Micrococcaceae</taxon>
        <taxon>Nesterenkonia</taxon>
    </lineage>
</organism>